<dbReference type="SUPFAM" id="SSF56281">
    <property type="entry name" value="Metallo-hydrolase/oxidoreductase"/>
    <property type="match status" value="1"/>
</dbReference>
<evidence type="ECO:0000313" key="3">
    <source>
        <dbReference type="Proteomes" id="UP000283734"/>
    </source>
</evidence>
<dbReference type="Proteomes" id="UP000283734">
    <property type="component" value="Unassembled WGS sequence"/>
</dbReference>
<dbReference type="AlphaFoldDB" id="A0A418XYS2"/>
<evidence type="ECO:0000313" key="2">
    <source>
        <dbReference type="EMBL" id="RJG18174.1"/>
    </source>
</evidence>
<organism evidence="2 3">
    <name type="scientific">Alcanivorax profundi</name>
    <dbReference type="NCBI Taxonomy" id="2338368"/>
    <lineage>
        <taxon>Bacteria</taxon>
        <taxon>Pseudomonadati</taxon>
        <taxon>Pseudomonadota</taxon>
        <taxon>Gammaproteobacteria</taxon>
        <taxon>Oceanospirillales</taxon>
        <taxon>Alcanivoracaceae</taxon>
        <taxon>Alcanivorax</taxon>
    </lineage>
</organism>
<accession>A0A418XYS2</accession>
<comment type="caution">
    <text evidence="2">The sequence shown here is derived from an EMBL/GenBank/DDBJ whole genome shotgun (WGS) entry which is preliminary data.</text>
</comment>
<dbReference type="NCBIfam" id="NF012229">
    <property type="entry name" value="bla_class_B_core"/>
    <property type="match status" value="1"/>
</dbReference>
<dbReference type="Gene3D" id="3.60.15.10">
    <property type="entry name" value="Ribonuclease Z/Hydroxyacylglutathione hydrolase-like"/>
    <property type="match status" value="1"/>
</dbReference>
<name>A0A418XYS2_9GAMM</name>
<dbReference type="InterPro" id="IPR001279">
    <property type="entry name" value="Metallo-B-lactamas"/>
</dbReference>
<keyword evidence="3" id="KW-1185">Reference proteome</keyword>
<gene>
    <name evidence="2" type="primary">bla</name>
    <name evidence="2" type="ORF">D4A39_06750</name>
</gene>
<reference evidence="2 3" key="1">
    <citation type="submission" date="2018-09" db="EMBL/GenBank/DDBJ databases">
        <title>Alcanivorax profundi sp. nov., isolated from 1000 m-depth seawater of the Mariana Trench.</title>
        <authorList>
            <person name="Liu J."/>
        </authorList>
    </citation>
    <scope>NUCLEOTIDE SEQUENCE [LARGE SCALE GENOMIC DNA]</scope>
    <source>
        <strain evidence="2 3">MTEO17</strain>
    </source>
</reference>
<sequence length="277" mass="29784">MVSGGLLACAVAQAEPLPQLQAYTVPEPWLAPMSPLPLADNVWHIGTEELTALLVKTADGAILIDGGMPQGADMLLDNMRTLGVAPEDLKWILVSHGHGDHAGSLAAIQRATGARLAANAETAMLMAAGGAHDIHFDDEILYPPVSVDRQLQDGEQVTLGEVTLTGHFIPGHTPGSMAWTWQARRQGKTVDMAYVDSLTAPGYQLLDNPRYPRIVDDFNATFATVRALPCDVLLTPHPGASGWHYGDPARSSPLDCQRYADMAEQALRQQIADQRPD</sequence>
<protein>
    <submittedName>
        <fullName evidence="2">Subclass B3 metallo-beta-lactamase</fullName>
    </submittedName>
</protein>
<dbReference type="PANTHER" id="PTHR42951:SF17">
    <property type="entry name" value="METALLO-BETA-LACTAMASE DOMAIN-CONTAINING PROTEIN"/>
    <property type="match status" value="1"/>
</dbReference>
<dbReference type="SMART" id="SM00849">
    <property type="entry name" value="Lactamase_B"/>
    <property type="match status" value="1"/>
</dbReference>
<feature type="domain" description="Metallo-beta-lactamase" evidence="1">
    <location>
        <begin position="49"/>
        <end position="237"/>
    </location>
</feature>
<evidence type="ECO:0000259" key="1">
    <source>
        <dbReference type="SMART" id="SM00849"/>
    </source>
</evidence>
<dbReference type="OrthoDB" id="9802991at2"/>
<proteinExistence type="predicted"/>
<dbReference type="InterPro" id="IPR036866">
    <property type="entry name" value="RibonucZ/Hydroxyglut_hydro"/>
</dbReference>
<dbReference type="NCBIfam" id="NF033105">
    <property type="entry name" value="bla_subclass_B3"/>
    <property type="match status" value="1"/>
</dbReference>
<dbReference type="PANTHER" id="PTHR42951">
    <property type="entry name" value="METALLO-BETA-LACTAMASE DOMAIN-CONTAINING"/>
    <property type="match status" value="1"/>
</dbReference>
<dbReference type="EMBL" id="QYYA01000002">
    <property type="protein sequence ID" value="RJG18174.1"/>
    <property type="molecule type" value="Genomic_DNA"/>
</dbReference>
<dbReference type="Pfam" id="PF00753">
    <property type="entry name" value="Lactamase_B"/>
    <property type="match status" value="1"/>
</dbReference>
<dbReference type="InterPro" id="IPR050855">
    <property type="entry name" value="NDM-1-like"/>
</dbReference>